<keyword evidence="3" id="KW-1185">Reference proteome</keyword>
<gene>
    <name evidence="2" type="ORF">CUNI_LOCUS5656</name>
</gene>
<protein>
    <submittedName>
        <fullName evidence="2">Uncharacterized protein</fullName>
    </submittedName>
</protein>
<accession>A0A8S3YV78</accession>
<organism evidence="2 3">
    <name type="scientific">Candidula unifasciata</name>
    <dbReference type="NCBI Taxonomy" id="100452"/>
    <lineage>
        <taxon>Eukaryota</taxon>
        <taxon>Metazoa</taxon>
        <taxon>Spiralia</taxon>
        <taxon>Lophotrochozoa</taxon>
        <taxon>Mollusca</taxon>
        <taxon>Gastropoda</taxon>
        <taxon>Heterobranchia</taxon>
        <taxon>Euthyneura</taxon>
        <taxon>Panpulmonata</taxon>
        <taxon>Eupulmonata</taxon>
        <taxon>Stylommatophora</taxon>
        <taxon>Helicina</taxon>
        <taxon>Helicoidea</taxon>
        <taxon>Geomitridae</taxon>
        <taxon>Candidula</taxon>
    </lineage>
</organism>
<sequence length="174" mass="20640">ECLVEQESWLEENSTRQPVKEEDLSSSKSLRRSKRQRVSQLVGSCKATPSRKKNQLRQELADAHTKIQKATEMMQQRDKELEVLRLKLSHQEETVKLLKRELEKAELQNDLVQRNYERSQSENEKQKSEILVLQEEIKQIKRKQLDDNYSRQQKIRKLQKVANELHSLHIVTAK</sequence>
<dbReference type="EMBL" id="CAJHNH020000832">
    <property type="protein sequence ID" value="CAG5120098.1"/>
    <property type="molecule type" value="Genomic_DNA"/>
</dbReference>
<comment type="caution">
    <text evidence="2">The sequence shown here is derived from an EMBL/GenBank/DDBJ whole genome shotgun (WGS) entry which is preliminary data.</text>
</comment>
<reference evidence="2" key="1">
    <citation type="submission" date="2021-04" db="EMBL/GenBank/DDBJ databases">
        <authorList>
            <consortium name="Molecular Ecology Group"/>
        </authorList>
    </citation>
    <scope>NUCLEOTIDE SEQUENCE</scope>
</reference>
<feature type="non-terminal residue" evidence="2">
    <location>
        <position position="174"/>
    </location>
</feature>
<name>A0A8S3YV78_9EUPU</name>
<feature type="region of interest" description="Disordered" evidence="1">
    <location>
        <begin position="1"/>
        <end position="57"/>
    </location>
</feature>
<dbReference type="AlphaFoldDB" id="A0A8S3YV78"/>
<evidence type="ECO:0000313" key="3">
    <source>
        <dbReference type="Proteomes" id="UP000678393"/>
    </source>
</evidence>
<evidence type="ECO:0000256" key="1">
    <source>
        <dbReference type="SAM" id="MobiDB-lite"/>
    </source>
</evidence>
<evidence type="ECO:0000313" key="2">
    <source>
        <dbReference type="EMBL" id="CAG5120098.1"/>
    </source>
</evidence>
<dbReference type="Proteomes" id="UP000678393">
    <property type="component" value="Unassembled WGS sequence"/>
</dbReference>
<proteinExistence type="predicted"/>
<feature type="non-terminal residue" evidence="2">
    <location>
        <position position="1"/>
    </location>
</feature>